<organism evidence="1 2">
    <name type="scientific">Exidia glandulosa HHB12029</name>
    <dbReference type="NCBI Taxonomy" id="1314781"/>
    <lineage>
        <taxon>Eukaryota</taxon>
        <taxon>Fungi</taxon>
        <taxon>Dikarya</taxon>
        <taxon>Basidiomycota</taxon>
        <taxon>Agaricomycotina</taxon>
        <taxon>Agaricomycetes</taxon>
        <taxon>Auriculariales</taxon>
        <taxon>Exidiaceae</taxon>
        <taxon>Exidia</taxon>
    </lineage>
</organism>
<name>A0A165L7L6_EXIGL</name>
<proteinExistence type="predicted"/>
<evidence type="ECO:0008006" key="3">
    <source>
        <dbReference type="Google" id="ProtNLM"/>
    </source>
</evidence>
<dbReference type="OrthoDB" id="2871682at2759"/>
<protein>
    <recommendedName>
        <fullName evidence="3">F-box domain-containing protein</fullName>
    </recommendedName>
</protein>
<evidence type="ECO:0000313" key="1">
    <source>
        <dbReference type="EMBL" id="KZV97468.1"/>
    </source>
</evidence>
<dbReference type="InParanoid" id="A0A165L7L6"/>
<evidence type="ECO:0000313" key="2">
    <source>
        <dbReference type="Proteomes" id="UP000077266"/>
    </source>
</evidence>
<dbReference type="EMBL" id="KV425930">
    <property type="protein sequence ID" value="KZV97468.1"/>
    <property type="molecule type" value="Genomic_DNA"/>
</dbReference>
<dbReference type="Proteomes" id="UP000077266">
    <property type="component" value="Unassembled WGS sequence"/>
</dbReference>
<sequence length="376" mass="42222">MGGFDSYCFICGGQAQVASVINGQFKTDAKDVPVNRRRPFLLDKEDSAFQEDLVTIGPYDENNEEIIRPDEIYRGAMPALPSEVERLESIDPDTIRMIDKCIPGGCHDLGGLDGHDGHGYTINAAVYPFGHALCFRLLEAFTPRLMQPVGKFWATVRALNGVKYTRIIKGVDYGDIAGAQEQYVNPFHGYGSYALDEALPPSLRDALRQNEVDPSILRDYWLGTGRMYTWVRPDKFPVHQAFSDGLKLLDCPDRSSAGSLAPFQALPLDVLLAVTQHQSLRDVLSLLALCTSVRACLTPLIDTIARQHLPASAFPSAFEQEWWNELVRKAGGQSRDFPWFSYARQCYQSPSMRNRERIWGICKQLEELAIQHHVLQ</sequence>
<gene>
    <name evidence="1" type="ORF">EXIGLDRAFT_730684</name>
</gene>
<dbReference type="AlphaFoldDB" id="A0A165L7L6"/>
<reference evidence="1 2" key="1">
    <citation type="journal article" date="2016" name="Mol. Biol. Evol.">
        <title>Comparative Genomics of Early-Diverging Mushroom-Forming Fungi Provides Insights into the Origins of Lignocellulose Decay Capabilities.</title>
        <authorList>
            <person name="Nagy L.G."/>
            <person name="Riley R."/>
            <person name="Tritt A."/>
            <person name="Adam C."/>
            <person name="Daum C."/>
            <person name="Floudas D."/>
            <person name="Sun H."/>
            <person name="Yadav J.S."/>
            <person name="Pangilinan J."/>
            <person name="Larsson K.H."/>
            <person name="Matsuura K."/>
            <person name="Barry K."/>
            <person name="Labutti K."/>
            <person name="Kuo R."/>
            <person name="Ohm R.A."/>
            <person name="Bhattacharya S.S."/>
            <person name="Shirouzu T."/>
            <person name="Yoshinaga Y."/>
            <person name="Martin F.M."/>
            <person name="Grigoriev I.V."/>
            <person name="Hibbett D.S."/>
        </authorList>
    </citation>
    <scope>NUCLEOTIDE SEQUENCE [LARGE SCALE GENOMIC DNA]</scope>
    <source>
        <strain evidence="1 2">HHB12029</strain>
    </source>
</reference>
<accession>A0A165L7L6</accession>
<keyword evidence="2" id="KW-1185">Reference proteome</keyword>